<dbReference type="GO" id="GO:0006352">
    <property type="term" value="P:DNA-templated transcription initiation"/>
    <property type="evidence" value="ECO:0007669"/>
    <property type="project" value="InterPro"/>
</dbReference>
<dbReference type="InterPro" id="IPR007627">
    <property type="entry name" value="RNA_pol_sigma70_r2"/>
</dbReference>
<dbReference type="InterPro" id="IPR013324">
    <property type="entry name" value="RNA_pol_sigma_r3/r4-like"/>
</dbReference>
<evidence type="ECO:0000256" key="2">
    <source>
        <dbReference type="ARBA" id="ARBA00023015"/>
    </source>
</evidence>
<evidence type="ECO:0000259" key="5">
    <source>
        <dbReference type="Pfam" id="PF04542"/>
    </source>
</evidence>
<dbReference type="EMBL" id="QCYK01000001">
    <property type="protein sequence ID" value="PUZ28608.1"/>
    <property type="molecule type" value="Genomic_DNA"/>
</dbReference>
<dbReference type="Gene3D" id="1.10.1740.10">
    <property type="match status" value="1"/>
</dbReference>
<comment type="caution">
    <text evidence="7">The sequence shown here is derived from an EMBL/GenBank/DDBJ whole genome shotgun (WGS) entry which is preliminary data.</text>
</comment>
<dbReference type="InterPro" id="IPR036388">
    <property type="entry name" value="WH-like_DNA-bd_sf"/>
</dbReference>
<evidence type="ECO:0000256" key="1">
    <source>
        <dbReference type="ARBA" id="ARBA00010641"/>
    </source>
</evidence>
<proteinExistence type="inferred from homology"/>
<gene>
    <name evidence="7" type="ORF">DCC81_03750</name>
</gene>
<dbReference type="Pfam" id="PF04542">
    <property type="entry name" value="Sigma70_r2"/>
    <property type="match status" value="1"/>
</dbReference>
<dbReference type="NCBIfam" id="TIGR02985">
    <property type="entry name" value="Sig70_bacteroi1"/>
    <property type="match status" value="1"/>
</dbReference>
<dbReference type="Pfam" id="PF08281">
    <property type="entry name" value="Sigma70_r4_2"/>
    <property type="match status" value="1"/>
</dbReference>
<reference evidence="7 8" key="1">
    <citation type="submission" date="2018-04" db="EMBL/GenBank/DDBJ databases">
        <title>Chitinophaga fuyangensis sp. nov., isolated from soil in a chemical factory.</title>
        <authorList>
            <person name="Chen K."/>
        </authorList>
    </citation>
    <scope>NUCLEOTIDE SEQUENCE [LARGE SCALE GENOMIC DNA]</scope>
    <source>
        <strain evidence="7 8">LY-1</strain>
    </source>
</reference>
<evidence type="ECO:0008006" key="9">
    <source>
        <dbReference type="Google" id="ProtNLM"/>
    </source>
</evidence>
<accession>A0A2T7BLQ2</accession>
<feature type="domain" description="RNA polymerase sigma factor 70 region 4 type 2" evidence="6">
    <location>
        <begin position="124"/>
        <end position="174"/>
    </location>
</feature>
<feature type="domain" description="RNA polymerase sigma-70 region 2" evidence="5">
    <location>
        <begin position="27"/>
        <end position="93"/>
    </location>
</feature>
<organism evidence="7 8">
    <name type="scientific">Chitinophaga parva</name>
    <dbReference type="NCBI Taxonomy" id="2169414"/>
    <lineage>
        <taxon>Bacteria</taxon>
        <taxon>Pseudomonadati</taxon>
        <taxon>Bacteroidota</taxon>
        <taxon>Chitinophagia</taxon>
        <taxon>Chitinophagales</taxon>
        <taxon>Chitinophagaceae</taxon>
        <taxon>Chitinophaga</taxon>
    </lineage>
</organism>
<dbReference type="InterPro" id="IPR014284">
    <property type="entry name" value="RNA_pol_sigma-70_dom"/>
</dbReference>
<dbReference type="SUPFAM" id="SSF88946">
    <property type="entry name" value="Sigma2 domain of RNA polymerase sigma factors"/>
    <property type="match status" value="1"/>
</dbReference>
<dbReference type="Gene3D" id="1.10.10.10">
    <property type="entry name" value="Winged helix-like DNA-binding domain superfamily/Winged helix DNA-binding domain"/>
    <property type="match status" value="1"/>
</dbReference>
<dbReference type="InterPro" id="IPR013249">
    <property type="entry name" value="RNA_pol_sigma70_r4_t2"/>
</dbReference>
<dbReference type="SUPFAM" id="SSF88659">
    <property type="entry name" value="Sigma3 and sigma4 domains of RNA polymerase sigma factors"/>
    <property type="match status" value="1"/>
</dbReference>
<evidence type="ECO:0000259" key="6">
    <source>
        <dbReference type="Pfam" id="PF08281"/>
    </source>
</evidence>
<evidence type="ECO:0000256" key="4">
    <source>
        <dbReference type="ARBA" id="ARBA00023163"/>
    </source>
</evidence>
<keyword evidence="4" id="KW-0804">Transcription</keyword>
<comment type="similarity">
    <text evidence="1">Belongs to the sigma-70 factor family. ECF subfamily.</text>
</comment>
<dbReference type="CDD" id="cd06171">
    <property type="entry name" value="Sigma70_r4"/>
    <property type="match status" value="1"/>
</dbReference>
<dbReference type="PANTHER" id="PTHR43133:SF46">
    <property type="entry name" value="RNA POLYMERASE SIGMA-70 FACTOR ECF SUBFAMILY"/>
    <property type="match status" value="1"/>
</dbReference>
<dbReference type="NCBIfam" id="TIGR02937">
    <property type="entry name" value="sigma70-ECF"/>
    <property type="match status" value="1"/>
</dbReference>
<dbReference type="InterPro" id="IPR013325">
    <property type="entry name" value="RNA_pol_sigma_r2"/>
</dbReference>
<dbReference type="Proteomes" id="UP000244450">
    <property type="component" value="Unassembled WGS sequence"/>
</dbReference>
<name>A0A2T7BLQ2_9BACT</name>
<evidence type="ECO:0000256" key="3">
    <source>
        <dbReference type="ARBA" id="ARBA00023082"/>
    </source>
</evidence>
<dbReference type="InterPro" id="IPR039425">
    <property type="entry name" value="RNA_pol_sigma-70-like"/>
</dbReference>
<dbReference type="InterPro" id="IPR014327">
    <property type="entry name" value="RNA_pol_sigma70_bacteroid"/>
</dbReference>
<keyword evidence="2" id="KW-0805">Transcription regulation</keyword>
<dbReference type="PANTHER" id="PTHR43133">
    <property type="entry name" value="RNA POLYMERASE ECF-TYPE SIGMA FACTO"/>
    <property type="match status" value="1"/>
</dbReference>
<keyword evidence="8" id="KW-1185">Reference proteome</keyword>
<evidence type="ECO:0000313" key="8">
    <source>
        <dbReference type="Proteomes" id="UP000244450"/>
    </source>
</evidence>
<keyword evidence="3" id="KW-0731">Sigma factor</keyword>
<dbReference type="AlphaFoldDB" id="A0A2T7BLQ2"/>
<evidence type="ECO:0000313" key="7">
    <source>
        <dbReference type="EMBL" id="PUZ28608.1"/>
    </source>
</evidence>
<protein>
    <recommendedName>
        <fullName evidence="9">RNA polymerase sigma-70 factor</fullName>
    </recommendedName>
</protein>
<sequence>MSRPLPYNERALLFRLAQDDAVAFSTLFLYHYDSIFTAASKLLKDKAAAEDVCQQVFVTLWEKRHQTEMIENLSSYLFVCARNLIVARFKKQTILQKYQRQQMSVPPTGAPDPEHLLMGRQQEQLVQQAITLLPPKQQQAFRLSRDQGLAHKDISRIMGISVPTVKEHISKSLASIRKFLSQYQTYLLPLAMAWLLK</sequence>
<dbReference type="GO" id="GO:0003677">
    <property type="term" value="F:DNA binding"/>
    <property type="evidence" value="ECO:0007669"/>
    <property type="project" value="InterPro"/>
</dbReference>
<dbReference type="GO" id="GO:0016987">
    <property type="term" value="F:sigma factor activity"/>
    <property type="evidence" value="ECO:0007669"/>
    <property type="project" value="UniProtKB-KW"/>
</dbReference>